<dbReference type="Proteomes" id="UP000054166">
    <property type="component" value="Unassembled WGS sequence"/>
</dbReference>
<dbReference type="InterPro" id="IPR025183">
    <property type="entry name" value="DUF4110"/>
</dbReference>
<feature type="domain" description="DUF4110" evidence="2">
    <location>
        <begin position="530"/>
        <end position="603"/>
    </location>
</feature>
<dbReference type="InterPro" id="IPR052588">
    <property type="entry name" value="Kelch_domain_protein"/>
</dbReference>
<dbReference type="EMBL" id="KN832984">
    <property type="protein sequence ID" value="KIM85561.1"/>
    <property type="molecule type" value="Genomic_DNA"/>
</dbReference>
<dbReference type="OrthoDB" id="4447at2759"/>
<feature type="compositionally biased region" description="Acidic residues" evidence="1">
    <location>
        <begin position="447"/>
        <end position="478"/>
    </location>
</feature>
<evidence type="ECO:0000259" key="2">
    <source>
        <dbReference type="Pfam" id="PF13422"/>
    </source>
</evidence>
<feature type="region of interest" description="Disordered" evidence="1">
    <location>
        <begin position="442"/>
        <end position="485"/>
    </location>
</feature>
<gene>
    <name evidence="3" type="ORF">PILCRDRAFT_66086</name>
</gene>
<evidence type="ECO:0000313" key="3">
    <source>
        <dbReference type="EMBL" id="KIM85561.1"/>
    </source>
</evidence>
<reference evidence="3 4" key="1">
    <citation type="submission" date="2014-04" db="EMBL/GenBank/DDBJ databases">
        <authorList>
            <consortium name="DOE Joint Genome Institute"/>
            <person name="Kuo A."/>
            <person name="Tarkka M."/>
            <person name="Buscot F."/>
            <person name="Kohler A."/>
            <person name="Nagy L.G."/>
            <person name="Floudas D."/>
            <person name="Copeland A."/>
            <person name="Barry K.W."/>
            <person name="Cichocki N."/>
            <person name="Veneault-Fourrey C."/>
            <person name="LaButti K."/>
            <person name="Lindquist E.A."/>
            <person name="Lipzen A."/>
            <person name="Lundell T."/>
            <person name="Morin E."/>
            <person name="Murat C."/>
            <person name="Sun H."/>
            <person name="Tunlid A."/>
            <person name="Henrissat B."/>
            <person name="Grigoriev I.V."/>
            <person name="Hibbett D.S."/>
            <person name="Martin F."/>
            <person name="Nordberg H.P."/>
            <person name="Cantor M.N."/>
            <person name="Hua S.X."/>
        </authorList>
    </citation>
    <scope>NUCLEOTIDE SEQUENCE [LARGE SCALE GENOMIC DNA]</scope>
    <source>
        <strain evidence="3 4">F 1598</strain>
    </source>
</reference>
<organism evidence="3 4">
    <name type="scientific">Piloderma croceum (strain F 1598)</name>
    <dbReference type="NCBI Taxonomy" id="765440"/>
    <lineage>
        <taxon>Eukaryota</taxon>
        <taxon>Fungi</taxon>
        <taxon>Dikarya</taxon>
        <taxon>Basidiomycota</taxon>
        <taxon>Agaricomycotina</taxon>
        <taxon>Agaricomycetes</taxon>
        <taxon>Agaricomycetidae</taxon>
        <taxon>Atheliales</taxon>
        <taxon>Atheliaceae</taxon>
        <taxon>Piloderma</taxon>
    </lineage>
</organism>
<dbReference type="Gene3D" id="2.120.10.80">
    <property type="entry name" value="Kelch-type beta propeller"/>
    <property type="match status" value="2"/>
</dbReference>
<dbReference type="SUPFAM" id="SSF117281">
    <property type="entry name" value="Kelch motif"/>
    <property type="match status" value="1"/>
</dbReference>
<reference evidence="4" key="2">
    <citation type="submission" date="2015-01" db="EMBL/GenBank/DDBJ databases">
        <title>Evolutionary Origins and Diversification of the Mycorrhizal Mutualists.</title>
        <authorList>
            <consortium name="DOE Joint Genome Institute"/>
            <consortium name="Mycorrhizal Genomics Consortium"/>
            <person name="Kohler A."/>
            <person name="Kuo A."/>
            <person name="Nagy L.G."/>
            <person name="Floudas D."/>
            <person name="Copeland A."/>
            <person name="Barry K.W."/>
            <person name="Cichocki N."/>
            <person name="Veneault-Fourrey C."/>
            <person name="LaButti K."/>
            <person name="Lindquist E.A."/>
            <person name="Lipzen A."/>
            <person name="Lundell T."/>
            <person name="Morin E."/>
            <person name="Murat C."/>
            <person name="Riley R."/>
            <person name="Ohm R."/>
            <person name="Sun H."/>
            <person name="Tunlid A."/>
            <person name="Henrissat B."/>
            <person name="Grigoriev I.V."/>
            <person name="Hibbett D.S."/>
            <person name="Martin F."/>
        </authorList>
    </citation>
    <scope>NUCLEOTIDE SEQUENCE [LARGE SCALE GENOMIC DNA]</scope>
    <source>
        <strain evidence="4">F 1598</strain>
    </source>
</reference>
<keyword evidence="4" id="KW-1185">Reference proteome</keyword>
<evidence type="ECO:0000256" key="1">
    <source>
        <dbReference type="SAM" id="MobiDB-lite"/>
    </source>
</evidence>
<accession>A0A0C3G4H5</accession>
<dbReference type="InParanoid" id="A0A0C3G4H5"/>
<proteinExistence type="predicted"/>
<dbReference type="STRING" id="765440.A0A0C3G4H5"/>
<feature type="region of interest" description="Disordered" evidence="1">
    <location>
        <begin position="341"/>
        <end position="387"/>
    </location>
</feature>
<feature type="compositionally biased region" description="Basic and acidic residues" evidence="1">
    <location>
        <begin position="358"/>
        <end position="367"/>
    </location>
</feature>
<dbReference type="Pfam" id="PF13422">
    <property type="entry name" value="DUF4110"/>
    <property type="match status" value="1"/>
</dbReference>
<dbReference type="Pfam" id="PF24681">
    <property type="entry name" value="Kelch_KLHDC2_KLHL20_DRC7"/>
    <property type="match status" value="1"/>
</dbReference>
<dbReference type="PANTHER" id="PTHR46063:SF1">
    <property type="entry name" value="KELCH DOMAIN-CONTAINING PROTEIN 4"/>
    <property type="match status" value="1"/>
</dbReference>
<dbReference type="PANTHER" id="PTHR46063">
    <property type="entry name" value="KELCH DOMAIN-CONTAINING PROTEIN"/>
    <property type="match status" value="1"/>
</dbReference>
<name>A0A0C3G4H5_PILCF</name>
<protein>
    <recommendedName>
        <fullName evidence="2">DUF4110 domain-containing protein</fullName>
    </recommendedName>
</protein>
<evidence type="ECO:0000313" key="4">
    <source>
        <dbReference type="Proteomes" id="UP000054166"/>
    </source>
</evidence>
<feature type="region of interest" description="Disordered" evidence="1">
    <location>
        <begin position="604"/>
        <end position="623"/>
    </location>
</feature>
<dbReference type="InterPro" id="IPR015915">
    <property type="entry name" value="Kelch-typ_b-propeller"/>
</dbReference>
<dbReference type="HOGENOM" id="CLU_008722_1_2_1"/>
<dbReference type="AlphaFoldDB" id="A0A0C3G4H5"/>
<sequence length="623" mass="70643">MQKEWEAAHTVTEELVEGPPSRRASATLTACPNGNHLWCVGGEFFSEDGKAYFYNDVFRYTPEKDEWRKFVSPTCPGPRSAHAVVSSPASGGKLYLFGGEFSSLHQNNFHHYRDFWEFDISSHSWERIDTKVRPTARSGHRMAMWKHYIVLFGGFIDPGFTTKYLNDTWIFDTQDYKWRQIEFKDVDRKPSCVINASSLIPRSGFSFLPTQDGILLHGGYCKEYVKGKRPIGVMLEDTWFLRWLRGHSNMMTLNTTESKDPLTLKWERRKRPSTAYAPSLRSGATMALWANKSTGILFGGVTDEDTSEETLESVFWNDLNGYQLTGNGRWVSITLKRPKKSITPKRKKGPNGGAPRQTTDDQDHDSDNEGELTAPDPEIDPDDPHLTTPLPRYNAMLAVLRNTLYIYGGIYERGSREYTLDDFYSLQLDKLDRYTCLKESDVIIPAEGEDGSSEDEDEEDETDDDETDDEPTVADEAEMQANEKDVVMEVSEDEGDGDQRHVEKTHEDKAALRSQANAFMGVAKDNTRSLEDVISTPLPGETLASFYARSREFWAQKAHKTSDNRGKLLRRDGFGLAEDKYAEYKPILEEVEKILAEAGLDEEEMKRGAAGGGTDPGQNRNRR</sequence>